<reference evidence="3" key="1">
    <citation type="submission" date="2017-02" db="EMBL/GenBank/DDBJ databases">
        <title>Comparative genomics and description of representatives of a novel lineage of planctomycetes thriving in anoxic sediments.</title>
        <authorList>
            <person name="Spring S."/>
            <person name="Bunk B."/>
            <person name="Sproer C."/>
        </authorList>
    </citation>
    <scope>NUCLEOTIDE SEQUENCE [LARGE SCALE GENOMIC DNA]</scope>
    <source>
        <strain evidence="3">ST-NAGAB-D1</strain>
    </source>
</reference>
<evidence type="ECO:0000256" key="1">
    <source>
        <dbReference type="SAM" id="Phobius"/>
    </source>
</evidence>
<dbReference type="OrthoDB" id="270727at2"/>
<organism evidence="2 3">
    <name type="scientific">Anaerohalosphaera lusitana</name>
    <dbReference type="NCBI Taxonomy" id="1936003"/>
    <lineage>
        <taxon>Bacteria</taxon>
        <taxon>Pseudomonadati</taxon>
        <taxon>Planctomycetota</taxon>
        <taxon>Phycisphaerae</taxon>
        <taxon>Sedimentisphaerales</taxon>
        <taxon>Anaerohalosphaeraceae</taxon>
        <taxon>Anaerohalosphaera</taxon>
    </lineage>
</organism>
<dbReference type="KEGG" id="alus:STSP2_00434"/>
<dbReference type="EMBL" id="CP019791">
    <property type="protein sequence ID" value="AQT67291.1"/>
    <property type="molecule type" value="Genomic_DNA"/>
</dbReference>
<accession>A0A1U9NH86</accession>
<keyword evidence="1" id="KW-0812">Transmembrane</keyword>
<evidence type="ECO:0000313" key="2">
    <source>
        <dbReference type="EMBL" id="AQT67291.1"/>
    </source>
</evidence>
<keyword evidence="1" id="KW-0472">Membrane</keyword>
<feature type="transmembrane region" description="Helical" evidence="1">
    <location>
        <begin position="12"/>
        <end position="33"/>
    </location>
</feature>
<dbReference type="STRING" id="1936003.STSP2_00434"/>
<dbReference type="InterPro" id="IPR012902">
    <property type="entry name" value="N_methyl_site"/>
</dbReference>
<dbReference type="Proteomes" id="UP000189674">
    <property type="component" value="Chromosome"/>
</dbReference>
<sequence>MGRSKGFTLIELLVVIAIIALLMSIMVPALSVVKEKATGAVCLGNQRGLIQSYILYCNDNQDRLANSNTWNWDTATKTTDAWVAAPLTETLQWRGNAGVDVTLKDRYRGIRAGTLYEYTKNVDLYHCPSDKRVKHGTEDEGGLAYQMFRSYGIQGGLNGEELRPQLSGYAVKKHSAIKQPSSTYVFVEENYDGSGSNYNGGSWQIWNPNQSEPSWWNAPAVFHNEGSSLSYADGSAEVFKWKDKRTVEFAIDRDRVSADQPGNEDLEMMIDGYAVPLPRN</sequence>
<dbReference type="PROSITE" id="PS00409">
    <property type="entry name" value="PROKAR_NTER_METHYL"/>
    <property type="match status" value="1"/>
</dbReference>
<keyword evidence="3" id="KW-1185">Reference proteome</keyword>
<gene>
    <name evidence="2" type="ORF">STSP2_00434</name>
</gene>
<dbReference type="PANTHER" id="PTHR30093">
    <property type="entry name" value="GENERAL SECRETION PATHWAY PROTEIN G"/>
    <property type="match status" value="1"/>
</dbReference>
<dbReference type="NCBIfam" id="TIGR02532">
    <property type="entry name" value="IV_pilin_GFxxxE"/>
    <property type="match status" value="1"/>
</dbReference>
<proteinExistence type="predicted"/>
<dbReference type="Gene3D" id="3.30.700.10">
    <property type="entry name" value="Glycoprotein, Type 4 Pilin"/>
    <property type="match status" value="1"/>
</dbReference>
<evidence type="ECO:0000313" key="3">
    <source>
        <dbReference type="Proteomes" id="UP000189674"/>
    </source>
</evidence>
<name>A0A1U9NH86_9BACT</name>
<dbReference type="Pfam" id="PF07963">
    <property type="entry name" value="N_methyl"/>
    <property type="match status" value="1"/>
</dbReference>
<dbReference type="AlphaFoldDB" id="A0A1U9NH86"/>
<keyword evidence="1" id="KW-1133">Transmembrane helix</keyword>
<dbReference type="InterPro" id="IPR045584">
    <property type="entry name" value="Pilin-like"/>
</dbReference>
<protein>
    <submittedName>
        <fullName evidence="2">Putative major pilin subunit</fullName>
    </submittedName>
</protein>
<dbReference type="SUPFAM" id="SSF54523">
    <property type="entry name" value="Pili subunits"/>
    <property type="match status" value="1"/>
</dbReference>
<dbReference type="RefSeq" id="WP_146659413.1">
    <property type="nucleotide sequence ID" value="NZ_CP019791.1"/>
</dbReference>